<proteinExistence type="inferred from homology"/>
<dbReference type="EC" id="3.6.1.-" evidence="7"/>
<dbReference type="GO" id="GO:0005634">
    <property type="term" value="C:nucleus"/>
    <property type="evidence" value="ECO:0007669"/>
    <property type="project" value="UniProtKB-SubCell"/>
</dbReference>
<dbReference type="GO" id="GO:0034353">
    <property type="term" value="F:mRNA 5'-diphosphatase activity"/>
    <property type="evidence" value="ECO:0007669"/>
    <property type="project" value="TreeGrafter"/>
</dbReference>
<keyword evidence="7" id="KW-0540">Nuclease</keyword>
<comment type="function">
    <text evidence="5">Decapping enzyme for NAD-capped RNAs: specifically hydrolyzes the nicotinamide adenine dinucleotide (NAD) cap from a subset of RNAs by removing the entire NAD moiety from the 5'-end of an NAD-capped RNA. The NAD-cap is present at the 5'-end of some RNAs and snoRNAs. In contrast to the canonical 5'-end N7 methylguanosine (m7G) cap, the NAD cap promotes mRNA decay. Also acts as a non-canonical decapping enzyme that removes the entire cap structure of m7G capped or incompletely capped RNAs. Has decapping activity toward incomplete 5'-end m7G cap mRNAs such as unmethylated 5'-end-capped RNA (cap0), while it has no activity toward 2'-O-ribose methylated m7G cap (cap1). Also possesses RNA 5'-pyrophosphohydrolase activity by hydrolyzing the 5'-end triphosphate to release pyrophosphates. Stimulates exoribonuclease activity of Rat1, allowing it to degrade RNAs with stable secondary structure more effectively.</text>
</comment>
<gene>
    <name evidence="9" type="ORF">P8C59_007971</name>
</gene>
<evidence type="ECO:0000256" key="6">
    <source>
        <dbReference type="ARBA" id="ARBA00048124"/>
    </source>
</evidence>
<comment type="caution">
    <text evidence="9">The sequence shown here is derived from an EMBL/GenBank/DDBJ whole genome shotgun (WGS) entry which is preliminary data.</text>
</comment>
<keyword evidence="7" id="KW-0479">Metal-binding</keyword>
<dbReference type="InterPro" id="IPR039039">
    <property type="entry name" value="RAI1-like_fam"/>
</dbReference>
<feature type="domain" description="RAI1-like" evidence="8">
    <location>
        <begin position="96"/>
        <end position="304"/>
    </location>
</feature>
<keyword evidence="7" id="KW-0378">Hydrolase</keyword>
<name>A0AAD9I9I7_9PEZI</name>
<comment type="catalytic activity">
    <reaction evidence="4">
        <text>a 5'-end triphospho-ribonucleoside in mRNA + H2O = a 5'-end phospho-ribonucleoside in mRNA + diphosphate + H(+)</text>
        <dbReference type="Rhea" id="RHEA:78683"/>
        <dbReference type="Rhea" id="RHEA-COMP:15692"/>
        <dbReference type="Rhea" id="RHEA-COMP:17164"/>
        <dbReference type="ChEBI" id="CHEBI:15377"/>
        <dbReference type="ChEBI" id="CHEBI:15378"/>
        <dbReference type="ChEBI" id="CHEBI:33019"/>
        <dbReference type="ChEBI" id="CHEBI:138282"/>
        <dbReference type="ChEBI" id="CHEBI:167618"/>
    </reaction>
    <physiologicalReaction direction="left-to-right" evidence="4">
        <dbReference type="Rhea" id="RHEA:78684"/>
    </physiologicalReaction>
</comment>
<evidence type="ECO:0000256" key="1">
    <source>
        <dbReference type="ARBA" id="ARBA00001968"/>
    </source>
</evidence>
<evidence type="ECO:0000256" key="4">
    <source>
        <dbReference type="ARBA" id="ARBA00044692"/>
    </source>
</evidence>
<dbReference type="PANTHER" id="PTHR12395:SF9">
    <property type="entry name" value="DECAPPING AND EXORIBONUCLEASE PROTEIN"/>
    <property type="match status" value="1"/>
</dbReference>
<evidence type="ECO:0000313" key="10">
    <source>
        <dbReference type="Proteomes" id="UP001217918"/>
    </source>
</evidence>
<evidence type="ECO:0000256" key="5">
    <source>
        <dbReference type="ARBA" id="ARBA00046211"/>
    </source>
</evidence>
<organism evidence="9 10">
    <name type="scientific">Phyllachora maydis</name>
    <dbReference type="NCBI Taxonomy" id="1825666"/>
    <lineage>
        <taxon>Eukaryota</taxon>
        <taxon>Fungi</taxon>
        <taxon>Dikarya</taxon>
        <taxon>Ascomycota</taxon>
        <taxon>Pezizomycotina</taxon>
        <taxon>Sordariomycetes</taxon>
        <taxon>Sordariomycetidae</taxon>
        <taxon>Phyllachorales</taxon>
        <taxon>Phyllachoraceae</taxon>
        <taxon>Phyllachora</taxon>
    </lineage>
</organism>
<dbReference type="GO" id="GO:0003723">
    <property type="term" value="F:RNA binding"/>
    <property type="evidence" value="ECO:0007669"/>
    <property type="project" value="UniProtKB-KW"/>
</dbReference>
<comment type="cofactor">
    <cofactor evidence="1 7">
        <name>a divalent metal cation</name>
        <dbReference type="ChEBI" id="CHEBI:60240"/>
    </cofactor>
</comment>
<dbReference type="InterPro" id="IPR013961">
    <property type="entry name" value="RAI1"/>
</dbReference>
<evidence type="ECO:0000256" key="3">
    <source>
        <dbReference type="ARBA" id="ARBA00044676"/>
    </source>
</evidence>
<feature type="domain" description="RAI1-like" evidence="8">
    <location>
        <begin position="48"/>
        <end position="92"/>
    </location>
</feature>
<accession>A0AAD9I9I7</accession>
<evidence type="ECO:0000256" key="7">
    <source>
        <dbReference type="RuleBase" id="RU367113"/>
    </source>
</evidence>
<reference evidence="9" key="1">
    <citation type="journal article" date="2023" name="Mol. Plant Microbe Interact.">
        <title>Elucidating the Obligate Nature and Biological Capacity of an Invasive Fungal Corn Pathogen.</title>
        <authorList>
            <person name="MacCready J.S."/>
            <person name="Roggenkamp E.M."/>
            <person name="Gdanetz K."/>
            <person name="Chilvers M.I."/>
        </authorList>
    </citation>
    <scope>NUCLEOTIDE SEQUENCE</scope>
    <source>
        <strain evidence="9">PM02</strain>
    </source>
</reference>
<dbReference type="Pfam" id="PF08652">
    <property type="entry name" value="RAI1"/>
    <property type="match status" value="2"/>
</dbReference>
<evidence type="ECO:0000256" key="2">
    <source>
        <dbReference type="ARBA" id="ARBA00006562"/>
    </source>
</evidence>
<dbReference type="PANTHER" id="PTHR12395">
    <property type="entry name" value="DOM-3 RELATED"/>
    <property type="match status" value="1"/>
</dbReference>
<evidence type="ECO:0000313" key="9">
    <source>
        <dbReference type="EMBL" id="KAK2073714.1"/>
    </source>
</evidence>
<keyword evidence="7" id="KW-0539">Nucleus</keyword>
<dbReference type="GO" id="GO:0110155">
    <property type="term" value="P:NAD-cap decapping"/>
    <property type="evidence" value="ECO:0007669"/>
    <property type="project" value="TreeGrafter"/>
</dbReference>
<dbReference type="EMBL" id="JAQQPM010000007">
    <property type="protein sequence ID" value="KAK2073714.1"/>
    <property type="molecule type" value="Genomic_DNA"/>
</dbReference>
<comment type="catalytic activity">
    <reaction evidence="6">
        <text>a 5'-end NAD(+)-phospho-ribonucleoside in mRNA + H2O = a 5'-end phospho-ribonucleoside in mRNA + NAD(+) + H(+)</text>
        <dbReference type="Rhea" id="RHEA:60880"/>
        <dbReference type="Rhea" id="RHEA-COMP:15692"/>
        <dbReference type="Rhea" id="RHEA-COMP:15698"/>
        <dbReference type="ChEBI" id="CHEBI:15377"/>
        <dbReference type="ChEBI" id="CHEBI:15378"/>
        <dbReference type="ChEBI" id="CHEBI:57540"/>
        <dbReference type="ChEBI" id="CHEBI:138282"/>
        <dbReference type="ChEBI" id="CHEBI:144029"/>
    </reaction>
    <physiologicalReaction direction="left-to-right" evidence="6">
        <dbReference type="Rhea" id="RHEA:60881"/>
    </physiologicalReaction>
</comment>
<dbReference type="GO" id="GO:0004518">
    <property type="term" value="F:nuclease activity"/>
    <property type="evidence" value="ECO:0007669"/>
    <property type="project" value="UniProtKB-KW"/>
</dbReference>
<keyword evidence="10" id="KW-1185">Reference proteome</keyword>
<dbReference type="GO" id="GO:0000166">
    <property type="term" value="F:nucleotide binding"/>
    <property type="evidence" value="ECO:0007669"/>
    <property type="project" value="UniProtKB-KW"/>
</dbReference>
<dbReference type="AlphaFoldDB" id="A0AAD9I9I7"/>
<protein>
    <recommendedName>
        <fullName evidence="7">Decapping nuclease</fullName>
        <ecNumber evidence="7">3.6.1.-</ecNumber>
    </recommendedName>
</protein>
<comment type="subcellular location">
    <subcellularLocation>
        <location evidence="7">Nucleus</location>
    </subcellularLocation>
</comment>
<dbReference type="GO" id="GO:0005829">
    <property type="term" value="C:cytosol"/>
    <property type="evidence" value="ECO:0007669"/>
    <property type="project" value="TreeGrafter"/>
</dbReference>
<evidence type="ECO:0000259" key="8">
    <source>
        <dbReference type="Pfam" id="PF08652"/>
    </source>
</evidence>
<keyword evidence="7" id="KW-0694">RNA-binding</keyword>
<dbReference type="GO" id="GO:0046872">
    <property type="term" value="F:metal ion binding"/>
    <property type="evidence" value="ECO:0007669"/>
    <property type="project" value="UniProtKB-KW"/>
</dbReference>
<keyword evidence="7" id="KW-0547">Nucleotide-binding</keyword>
<sequence length="327" mass="36721">MTATFSIQGRSWGGESEPVKRPKEFACFSYDADHKFHIGASSLKCVDEHLDSLLKTVMHHEQQTGKEVDAHIMTWRGIMTKIMSAPFDDRDGGASSSKRTTIMQFWGYKFETLSTLPRPWGETSRDYIENRGRAVVSNKEQYCSVVRTGIGKTNLCLGGEVDAIWDSKPPTPGAPISWVELKTSAEIRSDRDLDAFERKLLKFWVQSFLLGVPRIVVGFRSREGVLRHLEEIDTAGIPATAARRGRAGWDGNACINFASAFLAWLRETINDEGVWRIRRKAKSPVIEVFRVEEVGHGSIILDDFMNWRIKLSLAQSSAPGEEARAEA</sequence>
<dbReference type="Proteomes" id="UP001217918">
    <property type="component" value="Unassembled WGS sequence"/>
</dbReference>
<comment type="similarity">
    <text evidence="2 7">Belongs to the DXO/Dom3Z family.</text>
</comment>
<dbReference type="GO" id="GO:0000956">
    <property type="term" value="P:nuclear-transcribed mRNA catabolic process"/>
    <property type="evidence" value="ECO:0007669"/>
    <property type="project" value="TreeGrafter"/>
</dbReference>
<comment type="catalytic activity">
    <reaction evidence="3">
        <text>a 5'-end (N(7)-methyl 5'-triphosphoguanosine)-ribonucleoside-ribonucleotide in mRNA + H2O = a (N(7)-methyl 5'-triphosphoguanosine)-nucleoside + a 5'-end phospho-ribonucleoside in mRNA + H(+)</text>
        <dbReference type="Rhea" id="RHEA:66928"/>
        <dbReference type="Rhea" id="RHEA-COMP:15692"/>
        <dbReference type="Rhea" id="RHEA-COMP:17313"/>
        <dbReference type="ChEBI" id="CHEBI:15377"/>
        <dbReference type="ChEBI" id="CHEBI:15378"/>
        <dbReference type="ChEBI" id="CHEBI:138282"/>
        <dbReference type="ChEBI" id="CHEBI:172876"/>
        <dbReference type="ChEBI" id="CHEBI:172877"/>
    </reaction>
    <physiologicalReaction direction="left-to-right" evidence="3">
        <dbReference type="Rhea" id="RHEA:66929"/>
    </physiologicalReaction>
</comment>